<feature type="region of interest" description="Disordered" evidence="1">
    <location>
        <begin position="1"/>
        <end position="1199"/>
    </location>
</feature>
<feature type="region of interest" description="Disordered" evidence="1">
    <location>
        <begin position="1215"/>
        <end position="1310"/>
    </location>
</feature>
<feature type="compositionally biased region" description="Basic and acidic residues" evidence="1">
    <location>
        <begin position="507"/>
        <end position="520"/>
    </location>
</feature>
<proteinExistence type="predicted"/>
<reference evidence="2" key="1">
    <citation type="journal article" date="2020" name="Stud. Mycol.">
        <title>101 Dothideomycetes genomes: a test case for predicting lifestyles and emergence of pathogens.</title>
        <authorList>
            <person name="Haridas S."/>
            <person name="Albert R."/>
            <person name="Binder M."/>
            <person name="Bloem J."/>
            <person name="Labutti K."/>
            <person name="Salamov A."/>
            <person name="Andreopoulos B."/>
            <person name="Baker S."/>
            <person name="Barry K."/>
            <person name="Bills G."/>
            <person name="Bluhm B."/>
            <person name="Cannon C."/>
            <person name="Castanera R."/>
            <person name="Culley D."/>
            <person name="Daum C."/>
            <person name="Ezra D."/>
            <person name="Gonzalez J."/>
            <person name="Henrissat B."/>
            <person name="Kuo A."/>
            <person name="Liang C."/>
            <person name="Lipzen A."/>
            <person name="Lutzoni F."/>
            <person name="Magnuson J."/>
            <person name="Mondo S."/>
            <person name="Nolan M."/>
            <person name="Ohm R."/>
            <person name="Pangilinan J."/>
            <person name="Park H.-J."/>
            <person name="Ramirez L."/>
            <person name="Alfaro M."/>
            <person name="Sun H."/>
            <person name="Tritt A."/>
            <person name="Yoshinaga Y."/>
            <person name="Zwiers L.-H."/>
            <person name="Turgeon B."/>
            <person name="Goodwin S."/>
            <person name="Spatafora J."/>
            <person name="Crous P."/>
            <person name="Grigoriev I."/>
        </authorList>
    </citation>
    <scope>NUCLEOTIDE SEQUENCE</scope>
    <source>
        <strain evidence="2">CBS 269.34</strain>
    </source>
</reference>
<feature type="compositionally biased region" description="Gly residues" evidence="1">
    <location>
        <begin position="323"/>
        <end position="332"/>
    </location>
</feature>
<feature type="compositionally biased region" description="Low complexity" evidence="1">
    <location>
        <begin position="418"/>
        <end position="434"/>
    </location>
</feature>
<feature type="region of interest" description="Disordered" evidence="1">
    <location>
        <begin position="1322"/>
        <end position="1427"/>
    </location>
</feature>
<dbReference type="Proteomes" id="UP000799750">
    <property type="component" value="Unassembled WGS sequence"/>
</dbReference>
<evidence type="ECO:0000256" key="1">
    <source>
        <dbReference type="SAM" id="MobiDB-lite"/>
    </source>
</evidence>
<feature type="compositionally biased region" description="Gly residues" evidence="1">
    <location>
        <begin position="1091"/>
        <end position="1100"/>
    </location>
</feature>
<feature type="compositionally biased region" description="Polar residues" evidence="1">
    <location>
        <begin position="373"/>
        <end position="384"/>
    </location>
</feature>
<feature type="compositionally biased region" description="Basic and acidic residues" evidence="1">
    <location>
        <begin position="675"/>
        <end position="701"/>
    </location>
</feature>
<feature type="compositionally biased region" description="Basic and acidic residues" evidence="1">
    <location>
        <begin position="1138"/>
        <end position="1156"/>
    </location>
</feature>
<feature type="compositionally biased region" description="Basic and acidic residues" evidence="1">
    <location>
        <begin position="1233"/>
        <end position="1269"/>
    </location>
</feature>
<feature type="compositionally biased region" description="Polar residues" evidence="1">
    <location>
        <begin position="1070"/>
        <end position="1080"/>
    </location>
</feature>
<feature type="compositionally biased region" description="Polar residues" evidence="1">
    <location>
        <begin position="300"/>
        <end position="311"/>
    </location>
</feature>
<feature type="compositionally biased region" description="Gly residues" evidence="1">
    <location>
        <begin position="459"/>
        <end position="468"/>
    </location>
</feature>
<dbReference type="OrthoDB" id="3945695at2759"/>
<feature type="compositionally biased region" description="Low complexity" evidence="1">
    <location>
        <begin position="164"/>
        <end position="180"/>
    </location>
</feature>
<feature type="compositionally biased region" description="Low complexity" evidence="1">
    <location>
        <begin position="63"/>
        <end position="93"/>
    </location>
</feature>
<feature type="compositionally biased region" description="Basic and acidic residues" evidence="1">
    <location>
        <begin position="617"/>
        <end position="667"/>
    </location>
</feature>
<evidence type="ECO:0000313" key="3">
    <source>
        <dbReference type="Proteomes" id="UP000799750"/>
    </source>
</evidence>
<dbReference type="EMBL" id="MU004187">
    <property type="protein sequence ID" value="KAF2497279.1"/>
    <property type="molecule type" value="Genomic_DNA"/>
</dbReference>
<feature type="compositionally biased region" description="Polar residues" evidence="1">
    <location>
        <begin position="826"/>
        <end position="841"/>
    </location>
</feature>
<feature type="compositionally biased region" description="Low complexity" evidence="1">
    <location>
        <begin position="921"/>
        <end position="933"/>
    </location>
</feature>
<feature type="compositionally biased region" description="Basic and acidic residues" evidence="1">
    <location>
        <begin position="748"/>
        <end position="759"/>
    </location>
</feature>
<accession>A0A6A6QYG8</accession>
<feature type="compositionally biased region" description="Gly residues" evidence="1">
    <location>
        <begin position="524"/>
        <end position="534"/>
    </location>
</feature>
<name>A0A6A6QYG8_9PEZI</name>
<protein>
    <submittedName>
        <fullName evidence="2">Uncharacterized protein</fullName>
    </submittedName>
</protein>
<feature type="compositionally biased region" description="Basic and acidic residues" evidence="1">
    <location>
        <begin position="1410"/>
        <end position="1421"/>
    </location>
</feature>
<evidence type="ECO:0000313" key="2">
    <source>
        <dbReference type="EMBL" id="KAF2497279.1"/>
    </source>
</evidence>
<feature type="compositionally biased region" description="Polar residues" evidence="1">
    <location>
        <begin position="1349"/>
        <end position="1359"/>
    </location>
</feature>
<feature type="compositionally biased region" description="Polar residues" evidence="1">
    <location>
        <begin position="134"/>
        <end position="153"/>
    </location>
</feature>
<feature type="compositionally biased region" description="Low complexity" evidence="1">
    <location>
        <begin position="347"/>
        <end position="358"/>
    </location>
</feature>
<organism evidence="2 3">
    <name type="scientific">Lophium mytilinum</name>
    <dbReference type="NCBI Taxonomy" id="390894"/>
    <lineage>
        <taxon>Eukaryota</taxon>
        <taxon>Fungi</taxon>
        <taxon>Dikarya</taxon>
        <taxon>Ascomycota</taxon>
        <taxon>Pezizomycotina</taxon>
        <taxon>Dothideomycetes</taxon>
        <taxon>Pleosporomycetidae</taxon>
        <taxon>Mytilinidiales</taxon>
        <taxon>Mytilinidiaceae</taxon>
        <taxon>Lophium</taxon>
    </lineage>
</organism>
<feature type="compositionally biased region" description="Basic and acidic residues" evidence="1">
    <location>
        <begin position="1189"/>
        <end position="1199"/>
    </location>
</feature>
<gene>
    <name evidence="2" type="ORF">BU16DRAFT_538372</name>
</gene>
<feature type="compositionally biased region" description="Basic and acidic residues" evidence="1">
    <location>
        <begin position="813"/>
        <end position="823"/>
    </location>
</feature>
<keyword evidence="3" id="KW-1185">Reference proteome</keyword>
<feature type="compositionally biased region" description="Basic and acidic residues" evidence="1">
    <location>
        <begin position="772"/>
        <end position="785"/>
    </location>
</feature>
<feature type="compositionally biased region" description="Basic and acidic residues" evidence="1">
    <location>
        <begin position="1281"/>
        <end position="1300"/>
    </location>
</feature>
<dbReference type="PANTHER" id="PTHR39606:SF1">
    <property type="entry name" value="CELL SURFACE PROTEIN"/>
    <property type="match status" value="1"/>
</dbReference>
<sequence>MDKLKKILSPSQKHDDQVSGQGEPATAGAHHPPGVTGALTGEGSHLGAAKGSEIEHPIYDQFTHNTTGPNTTTSTTTGTTTSTSSHPTSTGGSLQPESLSRPGAADQASTIGVKDGIMGHPTQESTILPDRTAKSGNDSWLSNTSGRQTSNDGLTGDRAFPLAGGVSSTGQSSSTQPSHGYLSNTEARRGEQKPDLATAAAQTAYNEHDHEHAGHGHTFKGDPCSADEHHATVIPGPHGTDTANRLDPHVPGAFPDATPADEREEPGFTSGSQQRGAGLESAGVGHGRGIHESDREPGTALSSDTRQAPTSSEHHYGRDAALVGGGAAGAGGLYEATKHHNDRATPSSQDQSFSQGQQPISEAPQPHALAQESIPQSQDPSSQHHYGRDAGLVGGGAAATGGLYEANKHHNESAVPTSQSQPLSQSQQYQEPLSRSQDPLSQREEPSSQHHYGRDAALVGGGAAGAGGLYEANKHHNESAPFGSQNEPLSQTQQSQEPLSRSQEPLSQREDPSSQHHYGRDAALGGGAAAGAGGLYEANKHHHDNAAPTSQNQPLSQSQQPLSQAHEPLSQQEEPTSQHHYGRDAALVGGGAAGAGGLYEANKHRDETVAPGYQDNKSLEKETKKVEKQHEKEQKKLDREYKKDEKKYEKEQSKDEKKYEKEQDKKSGGGLLGFLHRDKKDKTSDELAQEEKDSKDHHYGRDAAVVGGAGALGAGAYEANRERQDTGPASKTIGPHDSNAANILDPRVQPEPEKMKDRTTAGPHDSNIANKLDPRVKSDPAKAEENTAGQHHYGRDAAVAGGAGAAGVGAYEAGKHHGDDQRYDPSATSGTGAQNTGSPEQHQLRHTGQLGAGQGGDEALKQHTGPQDTTQSSDHHYGRDAALAGGAGAVGAGEYEANKHSGGQTQIRRDDPSAFGGAAFSSPTSTTSPTSPTGAGDSLRSSAAQRAIEQHREAAAGAHQPYESAIREGGIGGSPRSSEHHGRDAALGAGAIGAGGLGAHEYDQHRNTQPSSSVGEQRYDPSSTRAQDSTQQHHYGRDAALVGGAGATGLGADEAYKHYGDQVVGGPEAGNTTQSTQQQPHDSHLGRDAALGGGALGAGAVGAHELSKHDEEKKHGLFSHKDKTAAEPSQSTQQAGYGDRHSHTHDTTEPRSHKGEYAAAGAGVGAAGVGAHELSKHDNTTQEKGGLFHHKDQDTTATPTHHEYATTGVVGGMGSAGLAEKHNHGQQGTADLSDPKAYDQKLLDRDAKHREEALAAKREMEEKEAEKQRKKESKGGLFGFLHRDKDKHAGETTDESRRSGEYGAAGAGVGAAGIGAGAYEADKSGRNKLHKDPPANHPAAQAGEGYGATGQSTGLGSDSSEMHPGYGNSANQGVVTEPHTGLPMNVGKYGDGAGGTDGNTNIAGATAHQGGERGADWEGIKKANTPY</sequence>
<feature type="compositionally biased region" description="Gly residues" evidence="1">
    <location>
        <begin position="588"/>
        <end position="597"/>
    </location>
</feature>
<feature type="compositionally biased region" description="Low complexity" evidence="1">
    <location>
        <begin position="1398"/>
        <end position="1407"/>
    </location>
</feature>
<feature type="compositionally biased region" description="Basic and acidic residues" evidence="1">
    <location>
        <begin position="1322"/>
        <end position="1334"/>
    </location>
</feature>
<feature type="compositionally biased region" description="Polar residues" evidence="1">
    <location>
        <begin position="569"/>
        <end position="579"/>
    </location>
</feature>
<feature type="compositionally biased region" description="Basic and acidic residues" evidence="1">
    <location>
        <begin position="1105"/>
        <end position="1125"/>
    </location>
</feature>
<feature type="compositionally biased region" description="Low complexity" evidence="1">
    <location>
        <begin position="550"/>
        <end position="564"/>
    </location>
</feature>
<feature type="compositionally biased region" description="Basic and acidic residues" evidence="1">
    <location>
        <begin position="441"/>
        <end position="454"/>
    </location>
</feature>
<feature type="compositionally biased region" description="Polar residues" evidence="1">
    <location>
        <begin position="1007"/>
        <end position="1033"/>
    </location>
</feature>
<dbReference type="PANTHER" id="PTHR39606">
    <property type="entry name" value="SURFACE PROTEIN, PUTATIVE-RELATED"/>
    <property type="match status" value="1"/>
</dbReference>
<feature type="compositionally biased region" description="Polar residues" evidence="1">
    <location>
        <begin position="482"/>
        <end position="506"/>
    </location>
</feature>